<reference evidence="1 2" key="1">
    <citation type="submission" date="2022-07" db="EMBL/GenBank/DDBJ databases">
        <authorList>
            <person name="Criscuolo A."/>
        </authorList>
    </citation>
    <scope>NUCLEOTIDE SEQUENCE [LARGE SCALE GENOMIC DNA]</scope>
    <source>
        <strain evidence="2">CIP 111951</strain>
    </source>
</reference>
<gene>
    <name evidence="1" type="ORF">PSECIP111951_04149</name>
</gene>
<comment type="caution">
    <text evidence="1">The sequence shown here is derived from an EMBL/GenBank/DDBJ whole genome shotgun (WGS) entry which is preliminary data.</text>
</comment>
<evidence type="ECO:0000313" key="1">
    <source>
        <dbReference type="EMBL" id="CAH9068439.1"/>
    </source>
</evidence>
<proteinExistence type="predicted"/>
<dbReference type="Proteomes" id="UP001152485">
    <property type="component" value="Unassembled WGS sequence"/>
</dbReference>
<protein>
    <submittedName>
        <fullName evidence="1">Uncharacterized protein</fullName>
    </submittedName>
</protein>
<organism evidence="1 2">
    <name type="scientific">Pseudoalteromonas holothuriae</name>
    <dbReference type="NCBI Taxonomy" id="2963714"/>
    <lineage>
        <taxon>Bacteria</taxon>
        <taxon>Pseudomonadati</taxon>
        <taxon>Pseudomonadota</taxon>
        <taxon>Gammaproteobacteria</taxon>
        <taxon>Alteromonadales</taxon>
        <taxon>Pseudoalteromonadaceae</taxon>
        <taxon>Pseudoalteromonas</taxon>
    </lineage>
</organism>
<sequence>MKERLRKAIYVLAATTEKVLSIGDSKEANEQQKFSDGIGLCNVSGKVMSKEELKAEKYETGLYDDY</sequence>
<evidence type="ECO:0000313" key="2">
    <source>
        <dbReference type="Proteomes" id="UP001152485"/>
    </source>
</evidence>
<name>A0ABM9GQH7_9GAMM</name>
<dbReference type="RefSeq" id="WP_261595454.1">
    <property type="nucleotide sequence ID" value="NZ_CAMAPD010000037.1"/>
</dbReference>
<dbReference type="EMBL" id="CAMAPD010000037">
    <property type="protein sequence ID" value="CAH9068439.1"/>
    <property type="molecule type" value="Genomic_DNA"/>
</dbReference>
<accession>A0ABM9GQH7</accession>